<reference evidence="2 3" key="1">
    <citation type="submission" date="2024-01" db="EMBL/GenBank/DDBJ databases">
        <title>A draft genome for the cacao thread blight pathogen Marasmiellus scandens.</title>
        <authorList>
            <person name="Baruah I.K."/>
            <person name="Leung J."/>
            <person name="Bukari Y."/>
            <person name="Amoako-Attah I."/>
            <person name="Meinhardt L.W."/>
            <person name="Bailey B.A."/>
            <person name="Cohen S.P."/>
        </authorList>
    </citation>
    <scope>NUCLEOTIDE SEQUENCE [LARGE SCALE GENOMIC DNA]</scope>
    <source>
        <strain evidence="2 3">GH-19</strain>
    </source>
</reference>
<name>A0ABR1JQ83_9AGAR</name>
<feature type="region of interest" description="Disordered" evidence="1">
    <location>
        <begin position="612"/>
        <end position="636"/>
    </location>
</feature>
<dbReference type="PANTHER" id="PTHR35204">
    <property type="entry name" value="YALI0A21131P"/>
    <property type="match status" value="1"/>
</dbReference>
<evidence type="ECO:0000313" key="2">
    <source>
        <dbReference type="EMBL" id="KAK7464135.1"/>
    </source>
</evidence>
<dbReference type="Proteomes" id="UP001498398">
    <property type="component" value="Unassembled WGS sequence"/>
</dbReference>
<comment type="caution">
    <text evidence="2">The sequence shown here is derived from an EMBL/GenBank/DDBJ whole genome shotgun (WGS) entry which is preliminary data.</text>
</comment>
<dbReference type="InterPro" id="IPR038921">
    <property type="entry name" value="YOR389W-like"/>
</dbReference>
<organism evidence="2 3">
    <name type="scientific">Marasmiellus scandens</name>
    <dbReference type="NCBI Taxonomy" id="2682957"/>
    <lineage>
        <taxon>Eukaryota</taxon>
        <taxon>Fungi</taxon>
        <taxon>Dikarya</taxon>
        <taxon>Basidiomycota</taxon>
        <taxon>Agaricomycotina</taxon>
        <taxon>Agaricomycetes</taxon>
        <taxon>Agaricomycetidae</taxon>
        <taxon>Agaricales</taxon>
        <taxon>Marasmiineae</taxon>
        <taxon>Omphalotaceae</taxon>
        <taxon>Marasmiellus</taxon>
    </lineage>
</organism>
<dbReference type="PANTHER" id="PTHR35204:SF1">
    <property type="entry name" value="ENTEROTOXIN"/>
    <property type="match status" value="1"/>
</dbReference>
<proteinExistence type="predicted"/>
<accession>A0ABR1JQ83</accession>
<dbReference type="EMBL" id="JBANRG010000008">
    <property type="protein sequence ID" value="KAK7464135.1"/>
    <property type="molecule type" value="Genomic_DNA"/>
</dbReference>
<protein>
    <submittedName>
        <fullName evidence="2">Uncharacterized protein</fullName>
    </submittedName>
</protein>
<sequence length="653" mass="73466">MLSRILFGLSIAVAVFLLALLASPMLASATLVQISHWLDSLSSFVPFFPASLNADYDFLSTTSSLTDVKSDWNLTVGPLSYSTDNLIFNTASSLLQHWPNARYRNGHSVVPGRIPLGTVFYHGRSSPEMVESSRAGQKIKILPGTQEWVATDPEHSLMFCGIESGADVSTTNATASKDKPESENRSDCWFITLVTTRELRVLYFDGSSAAKMFGGSMDSQDVFAYRNELEMENASSSWDDPDRIFGEVERLKRLCQWVEEKGLGVDGFVRMEMDFEVMLCDMASGMEVVSFSNLAHSANPKSISNSAPEPDASTPSKVPNPRRTIRNFELVRSASQHHAYPGEVKVQLDLDGFVSFYDGDLVKRRPVENGDEVKYLADRWTHRVRDTNKEDLRRVRQRVEEVLMDMKNSHGRNSGIDWDLIMQVLVKRYASRLDVLKYLLEASGDEPGATRTDGERVQIFFNQLDVALTPFILASARPESSESLLSPEWASPVYRLCSTTHTLYLHSPHIMKKMSKSEMTLLNAVEGTNQEICRVLVGIWAEGVENGLGLEKMYYIDKAGTNQLKVLKEKWEKDLISLMRWLDWSVWETCRPSCGPEEICYMPTWPYFAGNGGPPPGPAQGPDGLVRAREESEENDWMRPKPLCIRKVAPYKF</sequence>
<evidence type="ECO:0000256" key="1">
    <source>
        <dbReference type="SAM" id="MobiDB-lite"/>
    </source>
</evidence>
<feature type="region of interest" description="Disordered" evidence="1">
    <location>
        <begin position="299"/>
        <end position="322"/>
    </location>
</feature>
<evidence type="ECO:0000313" key="3">
    <source>
        <dbReference type="Proteomes" id="UP001498398"/>
    </source>
</evidence>
<gene>
    <name evidence="2" type="ORF">VKT23_006298</name>
</gene>
<keyword evidence="3" id="KW-1185">Reference proteome</keyword>
<feature type="compositionally biased region" description="Polar residues" evidence="1">
    <location>
        <begin position="299"/>
        <end position="317"/>
    </location>
</feature>